<dbReference type="AlphaFoldDB" id="A0A9P8MQS0"/>
<evidence type="ECO:0000256" key="1">
    <source>
        <dbReference type="ARBA" id="ARBA00022723"/>
    </source>
</evidence>
<gene>
    <name evidence="6" type="ORF">HRG_09236</name>
</gene>
<evidence type="ECO:0000313" key="6">
    <source>
        <dbReference type="EMBL" id="KAH0959454.1"/>
    </source>
</evidence>
<dbReference type="GeneID" id="68358365"/>
<keyword evidence="2 4" id="KW-0863">Zinc-finger</keyword>
<evidence type="ECO:0000256" key="3">
    <source>
        <dbReference type="ARBA" id="ARBA00022833"/>
    </source>
</evidence>
<dbReference type="SUPFAM" id="SSF144232">
    <property type="entry name" value="HIT/MYND zinc finger-like"/>
    <property type="match status" value="1"/>
</dbReference>
<evidence type="ECO:0000256" key="2">
    <source>
        <dbReference type="ARBA" id="ARBA00022771"/>
    </source>
</evidence>
<comment type="caution">
    <text evidence="6">The sequence shown here is derived from an EMBL/GenBank/DDBJ whole genome shotgun (WGS) entry which is preliminary data.</text>
</comment>
<dbReference type="Proteomes" id="UP000824596">
    <property type="component" value="Unassembled WGS sequence"/>
</dbReference>
<keyword evidence="3" id="KW-0862">Zinc</keyword>
<name>A0A9P8MQS0_9HYPO</name>
<sequence>MPLIMNADVDQLNGLAPRACELCRLKDNVKRCAACQAVYYCGRECQLADRDEHKIACNVVKKARLHYEREYVKLRDMPGDALTPERMFETCVGHFWGILETRPYMRARYGLVDSLLLSYGTAGGPAELVQTALDHLLDMMRLCRGDNMGLRQVIPALYIRLARDQDAYDLIKWYATTGQDPDYDWGDMDLPFLDIHDADVLEPLPAVRVLLDLRAVQNAGLALYGAKPQEIVDLIRGHLVGPVLRARPELLLAQPDETARLAHTIKTQIQQLYHVVHSYSPHFWDLLIENPDAGVLQRPSGPYAKRSRDEALLMVGYCYAAWYETPGAVDVLRSLGDTVKTK</sequence>
<organism evidence="6 7">
    <name type="scientific">Hirsutella rhossiliensis</name>
    <dbReference type="NCBI Taxonomy" id="111463"/>
    <lineage>
        <taxon>Eukaryota</taxon>
        <taxon>Fungi</taxon>
        <taxon>Dikarya</taxon>
        <taxon>Ascomycota</taxon>
        <taxon>Pezizomycotina</taxon>
        <taxon>Sordariomycetes</taxon>
        <taxon>Hypocreomycetidae</taxon>
        <taxon>Hypocreales</taxon>
        <taxon>Ophiocordycipitaceae</taxon>
        <taxon>Hirsutella</taxon>
    </lineage>
</organism>
<keyword evidence="1" id="KW-0479">Metal-binding</keyword>
<dbReference type="EMBL" id="JAIZPD010000012">
    <property type="protein sequence ID" value="KAH0959454.1"/>
    <property type="molecule type" value="Genomic_DNA"/>
</dbReference>
<dbReference type="Gene3D" id="6.10.140.2220">
    <property type="match status" value="1"/>
</dbReference>
<dbReference type="PROSITE" id="PS01360">
    <property type="entry name" value="ZF_MYND_1"/>
    <property type="match status" value="1"/>
</dbReference>
<dbReference type="RefSeq" id="XP_044716967.1">
    <property type="nucleotide sequence ID" value="XM_044867707.1"/>
</dbReference>
<reference evidence="6" key="1">
    <citation type="submission" date="2021-09" db="EMBL/GenBank/DDBJ databases">
        <title>A high-quality genome of the endoparasitic fungus Hirsutella rhossiliensis with a comparison of Hirsutella genomes reveals transposable elements contributing to genome size variation.</title>
        <authorList>
            <person name="Lin R."/>
            <person name="Jiao Y."/>
            <person name="Sun X."/>
            <person name="Ling J."/>
            <person name="Xie B."/>
            <person name="Cheng X."/>
        </authorList>
    </citation>
    <scope>NUCLEOTIDE SEQUENCE</scope>
    <source>
        <strain evidence="6">HR02</strain>
    </source>
</reference>
<dbReference type="InterPro" id="IPR002893">
    <property type="entry name" value="Znf_MYND"/>
</dbReference>
<evidence type="ECO:0000256" key="4">
    <source>
        <dbReference type="PROSITE-ProRule" id="PRU00134"/>
    </source>
</evidence>
<accession>A0A9P8MQS0</accession>
<feature type="domain" description="MYND-type" evidence="5">
    <location>
        <begin position="20"/>
        <end position="57"/>
    </location>
</feature>
<dbReference type="OrthoDB" id="5952526at2759"/>
<keyword evidence="7" id="KW-1185">Reference proteome</keyword>
<dbReference type="PROSITE" id="PS50865">
    <property type="entry name" value="ZF_MYND_2"/>
    <property type="match status" value="1"/>
</dbReference>
<dbReference type="Pfam" id="PF01753">
    <property type="entry name" value="zf-MYND"/>
    <property type="match status" value="1"/>
</dbReference>
<evidence type="ECO:0000313" key="7">
    <source>
        <dbReference type="Proteomes" id="UP000824596"/>
    </source>
</evidence>
<dbReference type="GO" id="GO:0008270">
    <property type="term" value="F:zinc ion binding"/>
    <property type="evidence" value="ECO:0007669"/>
    <property type="project" value="UniProtKB-KW"/>
</dbReference>
<proteinExistence type="predicted"/>
<evidence type="ECO:0000259" key="5">
    <source>
        <dbReference type="PROSITE" id="PS50865"/>
    </source>
</evidence>
<protein>
    <submittedName>
        <fullName evidence="6">MYND finger domain-containing protein</fullName>
    </submittedName>
</protein>